<dbReference type="PANTHER" id="PTHR22911:SF137">
    <property type="entry name" value="SOLUTE CARRIER FAMILY 35 MEMBER G2-RELATED"/>
    <property type="match status" value="1"/>
</dbReference>
<organism evidence="10 11">
    <name type="scientific">Campylobacter ureolyticus RIGS 9880</name>
    <dbReference type="NCBI Taxonomy" id="1032069"/>
    <lineage>
        <taxon>Bacteria</taxon>
        <taxon>Pseudomonadati</taxon>
        <taxon>Campylobacterota</taxon>
        <taxon>Epsilonproteobacteria</taxon>
        <taxon>Campylobacterales</taxon>
        <taxon>Campylobacteraceae</taxon>
        <taxon>Campylobacter</taxon>
    </lineage>
</organism>
<gene>
    <name evidence="10" type="primary">rarD1</name>
    <name evidence="10" type="ORF">CUREO_0916</name>
</gene>
<evidence type="ECO:0000313" key="10">
    <source>
        <dbReference type="EMBL" id="AKT90769.1"/>
    </source>
</evidence>
<dbReference type="AlphaFoldDB" id="A0AAU8UC03"/>
<dbReference type="InterPro" id="IPR004626">
    <property type="entry name" value="RarD"/>
</dbReference>
<evidence type="ECO:0000256" key="1">
    <source>
        <dbReference type="ARBA" id="ARBA00004651"/>
    </source>
</evidence>
<keyword evidence="4" id="KW-1003">Cell membrane</keyword>
<reference evidence="10 11" key="1">
    <citation type="journal article" date="2015" name="Genome Announc.">
        <title>Complete Genome Sequence of the Campylobacter ureolyticus Clinical Isolate RIGS 9880.</title>
        <authorList>
            <person name="Miller W.G."/>
            <person name="Yee E."/>
            <person name="On S.L."/>
            <person name="Andersen L.P."/>
            <person name="Bono J.L."/>
        </authorList>
    </citation>
    <scope>NUCLEOTIDE SEQUENCE [LARGE SCALE GENOMIC DNA]</scope>
    <source>
        <strain evidence="10 11">RIGS 9880</strain>
    </source>
</reference>
<sequence>MINFKLYFGELMKTETNIGFIAGISTFVMWGLFPLYFKLLQNVSAVEILAHRIFWSFVFVFFFILFSKKISSLKRYILNKKVVLTLTISGIFVSLNWGIYIYAVNSNQILEASLGYFINPLMYIILGMIFFKEIPSNLGKIAIFIVFLAILIQVISLGKLPFISLILPTLFALYGLIKKKLSIGSLEGLFIETFLLSILAFCYILIIQDNATGHFDFGKTGFLLALSGCVTVLPLITFNIAAVRLKFSTIGFLQYISPTMTTMLAIFLYKEDFSIYKLISFALIWLSIALITIDGYKNNKILEEK</sequence>
<feature type="transmembrane region" description="Helical" evidence="8">
    <location>
        <begin position="20"/>
        <end position="37"/>
    </location>
</feature>
<keyword evidence="3" id="KW-0813">Transport</keyword>
<dbReference type="Pfam" id="PF00892">
    <property type="entry name" value="EamA"/>
    <property type="match status" value="2"/>
</dbReference>
<feature type="transmembrane region" description="Helical" evidence="8">
    <location>
        <begin position="161"/>
        <end position="177"/>
    </location>
</feature>
<feature type="transmembrane region" description="Helical" evidence="8">
    <location>
        <begin position="220"/>
        <end position="240"/>
    </location>
</feature>
<feature type="domain" description="EamA" evidence="9">
    <location>
        <begin position="18"/>
        <end position="152"/>
    </location>
</feature>
<dbReference type="KEGG" id="cure:CUREO_0916"/>
<comment type="subcellular location">
    <subcellularLocation>
        <location evidence="1">Cell membrane</location>
        <topology evidence="1">Multi-pass membrane protein</topology>
    </subcellularLocation>
</comment>
<accession>A0AAU8UC03</accession>
<keyword evidence="5 8" id="KW-0812">Transmembrane</keyword>
<feature type="transmembrane region" description="Helical" evidence="8">
    <location>
        <begin position="252"/>
        <end position="269"/>
    </location>
</feature>
<dbReference type="Proteomes" id="UP000063971">
    <property type="component" value="Chromosome"/>
</dbReference>
<protein>
    <submittedName>
        <fullName evidence="10">Resistance permease RarD</fullName>
    </submittedName>
</protein>
<feature type="transmembrane region" description="Helical" evidence="8">
    <location>
        <begin position="82"/>
        <end position="102"/>
    </location>
</feature>
<dbReference type="InterPro" id="IPR000620">
    <property type="entry name" value="EamA_dom"/>
</dbReference>
<evidence type="ECO:0000259" key="9">
    <source>
        <dbReference type="Pfam" id="PF00892"/>
    </source>
</evidence>
<feature type="transmembrane region" description="Helical" evidence="8">
    <location>
        <begin position="189"/>
        <end position="208"/>
    </location>
</feature>
<feature type="domain" description="EamA" evidence="9">
    <location>
        <begin position="165"/>
        <end position="292"/>
    </location>
</feature>
<evidence type="ECO:0000256" key="6">
    <source>
        <dbReference type="ARBA" id="ARBA00022989"/>
    </source>
</evidence>
<dbReference type="EMBL" id="CP012195">
    <property type="protein sequence ID" value="AKT90769.1"/>
    <property type="molecule type" value="Genomic_DNA"/>
</dbReference>
<evidence type="ECO:0000256" key="8">
    <source>
        <dbReference type="SAM" id="Phobius"/>
    </source>
</evidence>
<dbReference type="PANTHER" id="PTHR22911">
    <property type="entry name" value="ACYL-MALONYL CONDENSING ENZYME-RELATED"/>
    <property type="match status" value="1"/>
</dbReference>
<dbReference type="GO" id="GO:0005886">
    <property type="term" value="C:plasma membrane"/>
    <property type="evidence" value="ECO:0007669"/>
    <property type="project" value="UniProtKB-SubCell"/>
</dbReference>
<evidence type="ECO:0000313" key="11">
    <source>
        <dbReference type="Proteomes" id="UP000063971"/>
    </source>
</evidence>
<dbReference type="InterPro" id="IPR037185">
    <property type="entry name" value="EmrE-like"/>
</dbReference>
<evidence type="ECO:0000256" key="7">
    <source>
        <dbReference type="ARBA" id="ARBA00023136"/>
    </source>
</evidence>
<proteinExistence type="inferred from homology"/>
<dbReference type="NCBIfam" id="TIGR00688">
    <property type="entry name" value="rarD"/>
    <property type="match status" value="1"/>
</dbReference>
<evidence type="ECO:0000256" key="2">
    <source>
        <dbReference type="ARBA" id="ARBA00007362"/>
    </source>
</evidence>
<dbReference type="SUPFAM" id="SSF103481">
    <property type="entry name" value="Multidrug resistance efflux transporter EmrE"/>
    <property type="match status" value="2"/>
</dbReference>
<name>A0AAU8UC03_9BACT</name>
<feature type="transmembrane region" description="Helical" evidence="8">
    <location>
        <begin position="114"/>
        <end position="131"/>
    </location>
</feature>
<feature type="transmembrane region" description="Helical" evidence="8">
    <location>
        <begin position="138"/>
        <end position="155"/>
    </location>
</feature>
<comment type="similarity">
    <text evidence="2">Belongs to the EamA transporter family.</text>
</comment>
<keyword evidence="6 8" id="KW-1133">Transmembrane helix</keyword>
<evidence type="ECO:0000256" key="3">
    <source>
        <dbReference type="ARBA" id="ARBA00022448"/>
    </source>
</evidence>
<keyword evidence="7 8" id="KW-0472">Membrane</keyword>
<evidence type="ECO:0000256" key="4">
    <source>
        <dbReference type="ARBA" id="ARBA00022475"/>
    </source>
</evidence>
<feature type="transmembrane region" description="Helical" evidence="8">
    <location>
        <begin position="275"/>
        <end position="296"/>
    </location>
</feature>
<evidence type="ECO:0000256" key="5">
    <source>
        <dbReference type="ARBA" id="ARBA00022692"/>
    </source>
</evidence>
<feature type="transmembrane region" description="Helical" evidence="8">
    <location>
        <begin position="49"/>
        <end position="70"/>
    </location>
</feature>